<evidence type="ECO:0000256" key="1">
    <source>
        <dbReference type="SAM" id="MobiDB-lite"/>
    </source>
</evidence>
<proteinExistence type="predicted"/>
<dbReference type="EMBL" id="BPLR01002953">
    <property type="protein sequence ID" value="GIX79604.1"/>
    <property type="molecule type" value="Genomic_DNA"/>
</dbReference>
<feature type="region of interest" description="Disordered" evidence="1">
    <location>
        <begin position="98"/>
        <end position="117"/>
    </location>
</feature>
<evidence type="ECO:0000313" key="3">
    <source>
        <dbReference type="Proteomes" id="UP001054945"/>
    </source>
</evidence>
<keyword evidence="3" id="KW-1185">Reference proteome</keyword>
<sequence>MFLAACGMLFDTIGIVNLFSTRIKLFQKIWEKGISWGQSKNIALKRLNSLWIRLSTDAECLSLYKMFWNEYRKLEDIKEVEEEKEPYMAYYATQSVDFGRDSAPTHSDFAESGNEAS</sequence>
<evidence type="ECO:0000313" key="2">
    <source>
        <dbReference type="EMBL" id="GIX79604.1"/>
    </source>
</evidence>
<name>A0AAV4N874_CAEEX</name>
<dbReference type="AlphaFoldDB" id="A0AAV4N874"/>
<accession>A0AAV4N874</accession>
<dbReference type="Proteomes" id="UP001054945">
    <property type="component" value="Unassembled WGS sequence"/>
</dbReference>
<organism evidence="2 3">
    <name type="scientific">Caerostris extrusa</name>
    <name type="common">Bark spider</name>
    <name type="synonym">Caerostris bankana</name>
    <dbReference type="NCBI Taxonomy" id="172846"/>
    <lineage>
        <taxon>Eukaryota</taxon>
        <taxon>Metazoa</taxon>
        <taxon>Ecdysozoa</taxon>
        <taxon>Arthropoda</taxon>
        <taxon>Chelicerata</taxon>
        <taxon>Arachnida</taxon>
        <taxon>Araneae</taxon>
        <taxon>Araneomorphae</taxon>
        <taxon>Entelegynae</taxon>
        <taxon>Araneoidea</taxon>
        <taxon>Araneidae</taxon>
        <taxon>Caerostris</taxon>
    </lineage>
</organism>
<protein>
    <submittedName>
        <fullName evidence="2">Uncharacterized protein</fullName>
    </submittedName>
</protein>
<reference evidence="2 3" key="1">
    <citation type="submission" date="2021-06" db="EMBL/GenBank/DDBJ databases">
        <title>Caerostris extrusa draft genome.</title>
        <authorList>
            <person name="Kono N."/>
            <person name="Arakawa K."/>
        </authorList>
    </citation>
    <scope>NUCLEOTIDE SEQUENCE [LARGE SCALE GENOMIC DNA]</scope>
</reference>
<comment type="caution">
    <text evidence="2">The sequence shown here is derived from an EMBL/GenBank/DDBJ whole genome shotgun (WGS) entry which is preliminary data.</text>
</comment>
<gene>
    <name evidence="2" type="ORF">CEXT_619511</name>
</gene>